<keyword evidence="3" id="KW-1185">Reference proteome</keyword>
<dbReference type="Proteomes" id="UP000298416">
    <property type="component" value="Unassembled WGS sequence"/>
</dbReference>
<feature type="compositionally biased region" description="Polar residues" evidence="1">
    <location>
        <begin position="206"/>
        <end position="225"/>
    </location>
</feature>
<feature type="region of interest" description="Disordered" evidence="1">
    <location>
        <begin position="206"/>
        <end position="232"/>
    </location>
</feature>
<evidence type="ECO:0000256" key="1">
    <source>
        <dbReference type="SAM" id="MobiDB-lite"/>
    </source>
</evidence>
<dbReference type="AlphaFoldDB" id="A0A8X8XNB0"/>
<reference evidence="2" key="1">
    <citation type="submission" date="2018-01" db="EMBL/GenBank/DDBJ databases">
        <authorList>
            <person name="Mao J.F."/>
        </authorList>
    </citation>
    <scope>NUCLEOTIDE SEQUENCE</scope>
    <source>
        <strain evidence="2">Huo1</strain>
        <tissue evidence="2">Leaf</tissue>
    </source>
</reference>
<comment type="caution">
    <text evidence="2">The sequence shown here is derived from an EMBL/GenBank/DDBJ whole genome shotgun (WGS) entry which is preliminary data.</text>
</comment>
<organism evidence="2">
    <name type="scientific">Salvia splendens</name>
    <name type="common">Scarlet sage</name>
    <dbReference type="NCBI Taxonomy" id="180675"/>
    <lineage>
        <taxon>Eukaryota</taxon>
        <taxon>Viridiplantae</taxon>
        <taxon>Streptophyta</taxon>
        <taxon>Embryophyta</taxon>
        <taxon>Tracheophyta</taxon>
        <taxon>Spermatophyta</taxon>
        <taxon>Magnoliopsida</taxon>
        <taxon>eudicotyledons</taxon>
        <taxon>Gunneridae</taxon>
        <taxon>Pentapetalae</taxon>
        <taxon>asterids</taxon>
        <taxon>lamiids</taxon>
        <taxon>Lamiales</taxon>
        <taxon>Lamiaceae</taxon>
        <taxon>Nepetoideae</taxon>
        <taxon>Mentheae</taxon>
        <taxon>Salviinae</taxon>
        <taxon>Salvia</taxon>
        <taxon>Salvia subgen. Calosphace</taxon>
        <taxon>core Calosphace</taxon>
    </lineage>
</organism>
<evidence type="ECO:0000313" key="2">
    <source>
        <dbReference type="EMBL" id="KAG6415897.1"/>
    </source>
</evidence>
<protein>
    <recommendedName>
        <fullName evidence="4">Myb/SANT-like domain-containing protein</fullName>
    </recommendedName>
</protein>
<reference evidence="2" key="2">
    <citation type="submission" date="2020-08" db="EMBL/GenBank/DDBJ databases">
        <title>Plant Genome Project.</title>
        <authorList>
            <person name="Zhang R.-G."/>
        </authorList>
    </citation>
    <scope>NUCLEOTIDE SEQUENCE</scope>
    <source>
        <strain evidence="2">Huo1</strain>
        <tissue evidence="2">Leaf</tissue>
    </source>
</reference>
<evidence type="ECO:0008006" key="4">
    <source>
        <dbReference type="Google" id="ProtNLM"/>
    </source>
</evidence>
<gene>
    <name evidence="2" type="ORF">SASPL_123316</name>
</gene>
<dbReference type="PANTHER" id="PTHR46250">
    <property type="entry name" value="MYB/SANT-LIKE DNA-BINDING DOMAIN PROTEIN-RELATED"/>
    <property type="match status" value="1"/>
</dbReference>
<proteinExistence type="predicted"/>
<dbReference type="EMBL" id="PNBA02000008">
    <property type="protein sequence ID" value="KAG6415897.1"/>
    <property type="molecule type" value="Genomic_DNA"/>
</dbReference>
<name>A0A8X8XNB0_SALSN</name>
<sequence>MSNLTHFALRLHCKRMKHFVLCKPKYVYVSWLIRGHGVRATEIPSDGNTGAPPRKFRKGDRSRRMWTVREEKILDASMLELLARGWKSDNGFRAGYLGKIEDSLRKEFPNTDLKGTSHITSKITAWKRSYTSLTKILARSGMGSQFLSNRSADKDAKFMRTKSWLLWETLKAIFGKDRASGVGAEQVDDAANRMCANVAGGSEVSGNEVYNSGNNDKQTSTNKSGDSQKRKHDGADATLMEFLSNLHVETNSRLEVISSRICYEFDLGKAKQDVFDELETVEGLTLDQRYELCNILSDKPQRLGIHGNACSRLSRITVEAYRGESG</sequence>
<evidence type="ECO:0000313" key="3">
    <source>
        <dbReference type="Proteomes" id="UP000298416"/>
    </source>
</evidence>
<accession>A0A8X8XNB0</accession>